<dbReference type="EMBL" id="CZRL01000133">
    <property type="protein sequence ID" value="CUS55308.1"/>
    <property type="molecule type" value="Genomic_DNA"/>
</dbReference>
<dbReference type="PROSITE" id="PS00389">
    <property type="entry name" value="ATPASE_DELTA"/>
    <property type="match status" value="1"/>
</dbReference>
<evidence type="ECO:0000256" key="4">
    <source>
        <dbReference type="ARBA" id="ARBA00023065"/>
    </source>
</evidence>
<keyword evidence="2" id="KW-0813">Transport</keyword>
<keyword evidence="3" id="KW-0375">Hydrogen ion transport</keyword>
<keyword evidence="7" id="KW-0378">Hydrolase</keyword>
<accession>A0A160TWR7</accession>
<gene>
    <name evidence="7" type="ORF">MGWOODY_XGa1960</name>
</gene>
<comment type="subcellular location">
    <subcellularLocation>
        <location evidence="1">Membrane</location>
    </subcellularLocation>
</comment>
<sequence length="45" mass="4737">MGRRVELTVKTNEELLGGAVVRAGDLVIDGSIRARLEKLATAISG</sequence>
<dbReference type="GO" id="GO:0016020">
    <property type="term" value="C:membrane"/>
    <property type="evidence" value="ECO:0007669"/>
    <property type="project" value="UniProtKB-SubCell"/>
</dbReference>
<dbReference type="GO" id="GO:0016787">
    <property type="term" value="F:hydrolase activity"/>
    <property type="evidence" value="ECO:0007669"/>
    <property type="project" value="UniProtKB-KW"/>
</dbReference>
<organism evidence="7">
    <name type="scientific">hydrothermal vent metagenome</name>
    <dbReference type="NCBI Taxonomy" id="652676"/>
    <lineage>
        <taxon>unclassified sequences</taxon>
        <taxon>metagenomes</taxon>
        <taxon>ecological metagenomes</taxon>
    </lineage>
</organism>
<dbReference type="AlphaFoldDB" id="A0A160TWR7"/>
<dbReference type="InterPro" id="IPR000711">
    <property type="entry name" value="ATPase_OSCP/dsu"/>
</dbReference>
<evidence type="ECO:0000256" key="6">
    <source>
        <dbReference type="ARBA" id="ARBA00023310"/>
    </source>
</evidence>
<keyword evidence="6" id="KW-0066">ATP synthesis</keyword>
<evidence type="ECO:0000313" key="7">
    <source>
        <dbReference type="EMBL" id="CUS55308.1"/>
    </source>
</evidence>
<dbReference type="GO" id="GO:0046933">
    <property type="term" value="F:proton-transporting ATP synthase activity, rotational mechanism"/>
    <property type="evidence" value="ECO:0007669"/>
    <property type="project" value="InterPro"/>
</dbReference>
<dbReference type="EC" id="3.6.3.14" evidence="7"/>
<dbReference type="PRINTS" id="PR00125">
    <property type="entry name" value="ATPASEDELTA"/>
</dbReference>
<dbReference type="InterPro" id="IPR020781">
    <property type="entry name" value="ATPase_OSCP/d_CS"/>
</dbReference>
<reference evidence="7" key="1">
    <citation type="submission" date="2015-10" db="EMBL/GenBank/DDBJ databases">
        <authorList>
            <person name="Gilbert D.G."/>
        </authorList>
    </citation>
    <scope>NUCLEOTIDE SEQUENCE</scope>
</reference>
<proteinExistence type="predicted"/>
<keyword evidence="4" id="KW-0406">Ion transport</keyword>
<name>A0A160TWR7_9ZZZZ</name>
<dbReference type="Pfam" id="PF00213">
    <property type="entry name" value="OSCP"/>
    <property type="match status" value="1"/>
</dbReference>
<evidence type="ECO:0000256" key="5">
    <source>
        <dbReference type="ARBA" id="ARBA00023136"/>
    </source>
</evidence>
<evidence type="ECO:0000256" key="2">
    <source>
        <dbReference type="ARBA" id="ARBA00022448"/>
    </source>
</evidence>
<evidence type="ECO:0000256" key="1">
    <source>
        <dbReference type="ARBA" id="ARBA00004370"/>
    </source>
</evidence>
<protein>
    <submittedName>
        <fullName evidence="7">ATP synthase delta chain</fullName>
        <ecNumber evidence="7">3.6.3.14</ecNumber>
    </submittedName>
</protein>
<evidence type="ECO:0000256" key="3">
    <source>
        <dbReference type="ARBA" id="ARBA00022781"/>
    </source>
</evidence>
<keyword evidence="5" id="KW-0472">Membrane</keyword>